<dbReference type="Pfam" id="PF06276">
    <property type="entry name" value="FhuF"/>
    <property type="match status" value="1"/>
</dbReference>
<dbReference type="PANTHER" id="PTHR34384:SF5">
    <property type="entry name" value="L-2,3-DIAMINOPROPANOATE--CITRATE LIGASE"/>
    <property type="match status" value="1"/>
</dbReference>
<name>A0ABU9D9B4_9PROT</name>
<evidence type="ECO:0000313" key="5">
    <source>
        <dbReference type="Proteomes" id="UP001446205"/>
    </source>
</evidence>
<dbReference type="InterPro" id="IPR007310">
    <property type="entry name" value="Aerobactin_biosyn_IucA/IucC_N"/>
</dbReference>
<dbReference type="InterPro" id="IPR037455">
    <property type="entry name" value="LucA/IucC-like"/>
</dbReference>
<sequence length="599" mass="66611">MSAVLLVNTGSGQADHICRRVVDALLREDVRGCMSQGRVVEGMALPFARHLPASLRDGAWLLLPQLGTGHLWLPVQPCSFMQDWRLRTLPVVLEWAGELEYLRELSAILAYFRQGMNTAQNADFDRFEEECAAAVAHGEFCAAEQASWFDSGVHVPDGRDWAGRLLHYDRLGAFLDHPFYPTARAKLGFDAHDLAAYAPESAPRFKLRWLAVPRDLYQGMDTPLPDIWPDFQQLGLNPLLAASHALIPVHPFLWEQHLAGFLAESGLQDSVIPAPRAYMEVQPTLSVRTLVLADAPQWHVKLPLTIRTLGARNIRTIKPSTIADGQLLQDILGAIASRESSLNGRLLLTDESRGAHVAHKPFLGFILRRYPDGLADSTLVSVASLLAPAPDGKSVFETLAERFYAGRVLDFFADYLDLTLRLHLLLWVRYGMALESNQQNSVLVLSDEAPGLRLLIKDNDAGRIWADRLARACPDLAARLNDLQDRRIVVSDALPLAQMFSTITLQLNIAVLVEGLSAAGYVSREDLYRQVRARIEEVLNDLAAQGEAVDLARQVLLEDERLYIKYLLRAASLESKESTGATDVNKFYGKSAPNFLRHP</sequence>
<dbReference type="PANTHER" id="PTHR34384">
    <property type="entry name" value="L-2,3-DIAMINOPROPANOATE--CITRATE LIGASE"/>
    <property type="match status" value="1"/>
</dbReference>
<dbReference type="Pfam" id="PF04183">
    <property type="entry name" value="IucA_IucC"/>
    <property type="match status" value="1"/>
</dbReference>
<dbReference type="InterPro" id="IPR022770">
    <property type="entry name" value="IucA/IucC-like_C"/>
</dbReference>
<comment type="similarity">
    <text evidence="1">Belongs to the IucA/IucC family.</text>
</comment>
<dbReference type="Gene3D" id="6.10.250.3370">
    <property type="match status" value="1"/>
</dbReference>
<comment type="caution">
    <text evidence="4">The sequence shown here is derived from an EMBL/GenBank/DDBJ whole genome shotgun (WGS) entry which is preliminary data.</text>
</comment>
<organism evidence="4 5">
    <name type="scientific">Thermithiobacillus plumbiphilus</name>
    <dbReference type="NCBI Taxonomy" id="1729899"/>
    <lineage>
        <taxon>Bacteria</taxon>
        <taxon>Pseudomonadati</taxon>
        <taxon>Pseudomonadota</taxon>
        <taxon>Acidithiobacillia</taxon>
        <taxon>Acidithiobacillales</taxon>
        <taxon>Thermithiobacillaceae</taxon>
        <taxon>Thermithiobacillus</taxon>
    </lineage>
</organism>
<dbReference type="RefSeq" id="WP_341371098.1">
    <property type="nucleotide sequence ID" value="NZ_JBBPCO010000009.1"/>
</dbReference>
<proteinExistence type="inferred from homology"/>
<feature type="domain" description="Aerobactin siderophore biosynthesis IucA/IucC-like C-terminal" evidence="3">
    <location>
        <begin position="410"/>
        <end position="560"/>
    </location>
</feature>
<gene>
    <name evidence="4" type="ORF">WOB96_09700</name>
</gene>
<dbReference type="EMBL" id="JBBPCO010000009">
    <property type="protein sequence ID" value="MEK8090041.1"/>
    <property type="molecule type" value="Genomic_DNA"/>
</dbReference>
<evidence type="ECO:0000256" key="1">
    <source>
        <dbReference type="ARBA" id="ARBA00007832"/>
    </source>
</evidence>
<reference evidence="4 5" key="1">
    <citation type="submission" date="2024-04" db="EMBL/GenBank/DDBJ databases">
        <authorList>
            <person name="Abashina T."/>
            <person name="Shaikin A."/>
        </authorList>
    </citation>
    <scope>NUCLEOTIDE SEQUENCE [LARGE SCALE GENOMIC DNA]</scope>
    <source>
        <strain evidence="4 5">AAFK</strain>
    </source>
</reference>
<evidence type="ECO:0000259" key="2">
    <source>
        <dbReference type="Pfam" id="PF04183"/>
    </source>
</evidence>
<evidence type="ECO:0000313" key="4">
    <source>
        <dbReference type="EMBL" id="MEK8090041.1"/>
    </source>
</evidence>
<dbReference type="Proteomes" id="UP001446205">
    <property type="component" value="Unassembled WGS sequence"/>
</dbReference>
<accession>A0ABU9D9B4</accession>
<protein>
    <submittedName>
        <fullName evidence="4">IucA/IucC family protein</fullName>
    </submittedName>
</protein>
<keyword evidence="5" id="KW-1185">Reference proteome</keyword>
<evidence type="ECO:0000259" key="3">
    <source>
        <dbReference type="Pfam" id="PF06276"/>
    </source>
</evidence>
<feature type="domain" description="Aerobactin siderophore biosynthesis IucA/IucC N-terminal" evidence="2">
    <location>
        <begin position="174"/>
        <end position="387"/>
    </location>
</feature>
<dbReference type="Gene3D" id="1.10.510.40">
    <property type="match status" value="1"/>
</dbReference>